<dbReference type="AlphaFoldDB" id="A0A099TUM4"/>
<dbReference type="EMBL" id="UGJE01000002">
    <property type="protein sequence ID" value="STQ87105.1"/>
    <property type="molecule type" value="Genomic_DNA"/>
</dbReference>
<evidence type="ECO:0000313" key="4">
    <source>
        <dbReference type="Proteomes" id="UP000255139"/>
    </source>
</evidence>
<sequence length="102" mass="11714">MHANTHQTASDLNQTQKSIHNKSLLSLINEVKSSLETNHTKRIEDLEYKILEKDEIIGSLESELNNIRAQNEEKDIELFKLHEEINASKTVLEQLLQKLGAH</sequence>
<name>A0A099TUM4_9HELI</name>
<reference evidence="1 4" key="2">
    <citation type="submission" date="2018-06" db="EMBL/GenBank/DDBJ databases">
        <authorList>
            <consortium name="Pathogen Informatics"/>
            <person name="Doyle S."/>
        </authorList>
    </citation>
    <scope>NUCLEOTIDE SEQUENCE [LARGE SCALE GENOMIC DNA]</scope>
    <source>
        <strain evidence="1 4">NCTC12714</strain>
    </source>
</reference>
<evidence type="ECO:0000313" key="2">
    <source>
        <dbReference type="EMBL" id="TLD98032.1"/>
    </source>
</evidence>
<organism evidence="1 4">
    <name type="scientific">Helicobacter muridarum</name>
    <dbReference type="NCBI Taxonomy" id="216"/>
    <lineage>
        <taxon>Bacteria</taxon>
        <taxon>Pseudomonadati</taxon>
        <taxon>Campylobacterota</taxon>
        <taxon>Epsilonproteobacteria</taxon>
        <taxon>Campylobacterales</taxon>
        <taxon>Helicobacteraceae</taxon>
        <taxon>Helicobacter</taxon>
    </lineage>
</organism>
<evidence type="ECO:0000313" key="1">
    <source>
        <dbReference type="EMBL" id="STQ87105.1"/>
    </source>
</evidence>
<proteinExistence type="predicted"/>
<dbReference type="RefSeq" id="WP_034559512.1">
    <property type="nucleotide sequence ID" value="NZ_FZML01000013.1"/>
</dbReference>
<keyword evidence="4" id="KW-1185">Reference proteome</keyword>
<evidence type="ECO:0000313" key="3">
    <source>
        <dbReference type="Proteomes" id="UP000029922"/>
    </source>
</evidence>
<dbReference type="Proteomes" id="UP000255139">
    <property type="component" value="Unassembled WGS sequence"/>
</dbReference>
<dbReference type="EMBL" id="JRPD02000045">
    <property type="protein sequence ID" value="TLD98032.1"/>
    <property type="molecule type" value="Genomic_DNA"/>
</dbReference>
<evidence type="ECO:0008006" key="5">
    <source>
        <dbReference type="Google" id="ProtNLM"/>
    </source>
</evidence>
<dbReference type="Proteomes" id="UP000029922">
    <property type="component" value="Unassembled WGS sequence"/>
</dbReference>
<dbReference type="OrthoDB" id="5330027at2"/>
<protein>
    <recommendedName>
        <fullName evidence="5">DUF904 domain-containing protein</fullName>
    </recommendedName>
</protein>
<reference evidence="2 3" key="1">
    <citation type="journal article" date="2014" name="Genome Announc.">
        <title>Draft genome sequences of eight enterohepatic helicobacter species isolated from both laboratory and wild rodents.</title>
        <authorList>
            <person name="Sheh A."/>
            <person name="Shen Z."/>
            <person name="Fox J.G."/>
        </authorList>
    </citation>
    <scope>NUCLEOTIDE SEQUENCE [LARGE SCALE GENOMIC DNA]</scope>
    <source>
        <strain evidence="2 3">ST1</strain>
    </source>
</reference>
<gene>
    <name evidence="2" type="ORF">LS73_009510</name>
    <name evidence="1" type="ORF">NCTC12714_01927</name>
</gene>
<accession>A0A099TUM4</accession>